<feature type="compositionally biased region" description="Low complexity" evidence="10">
    <location>
        <begin position="429"/>
        <end position="439"/>
    </location>
</feature>
<protein>
    <recommendedName>
        <fullName evidence="12">Cation/H+ exchanger transmembrane domain-containing protein</fullName>
    </recommendedName>
</protein>
<evidence type="ECO:0000256" key="6">
    <source>
        <dbReference type="ARBA" id="ARBA00023053"/>
    </source>
</evidence>
<evidence type="ECO:0000259" key="12">
    <source>
        <dbReference type="Pfam" id="PF00999"/>
    </source>
</evidence>
<evidence type="ECO:0000256" key="11">
    <source>
        <dbReference type="SAM" id="Phobius"/>
    </source>
</evidence>
<sequence length="572" mass="59749">MESSLSYHEPSVVVIAILSGFLLLTNAVNYGLDKIAYCGLIGQVAIGMAWGTPGAKLLDSEIENAVMQLGYLGLILLVFEGGLATSFKTLKANIVLSSGVAVTGIAVPMGFSFSLQSMVGASSLQAFAAGAALCSTSLGTTFTILGTSGLSSTRLGVVLTSAAMMDDVVGLIMVQIVSNLGNGGDFNAVTVVRPIMVSIAFALLVPLVCRFVVIPVTLKLNEIRVSNPTANLALLLKRPQTALVTHTLLLLGLVIGGTYSGTSSLLAAYIAGAAISWWDSEVDHPNPSPERNSTGDNEADSATQSTSGEAQSQSDTPISISASEENSNTSGMSIYETYYRPAVEHVLKPFFFASIGFSIPITKMFSGSVVWRGVIYTMLMIVGKLLCGAWLVPLGSPLQFITSLARRVPVFDKLVHKPSSPGSQCANSAQTTDQAATTQSGDGANQDGVDMNPLPDRASQRTSAETRNSTPNPKQPKSVYPACIVGLGMVARGEIGFLVAALAESKGIFGRPSGSSQPSEIFLVVTWAISLCTVIGPICVGLLVNRVKRLETSSRQGSAEGRANVLGAWGVI</sequence>
<feature type="transmembrane region" description="Helical" evidence="11">
    <location>
        <begin position="197"/>
        <end position="218"/>
    </location>
</feature>
<gene>
    <name evidence="13" type="ORF">CBYS24578_00013109</name>
</gene>
<feature type="domain" description="Cation/H+ exchanger transmembrane" evidence="12">
    <location>
        <begin position="39"/>
        <end position="279"/>
    </location>
</feature>
<comment type="caution">
    <text evidence="13">The sequence shown here is derived from an EMBL/GenBank/DDBJ whole genome shotgun (WGS) entry which is preliminary data.</text>
</comment>
<keyword evidence="14" id="KW-1185">Reference proteome</keyword>
<dbReference type="EMBL" id="CABFNO020001268">
    <property type="protein sequence ID" value="CAG9975648.1"/>
    <property type="molecule type" value="Genomic_DNA"/>
</dbReference>
<feature type="transmembrane region" description="Helical" evidence="11">
    <location>
        <begin position="12"/>
        <end position="28"/>
    </location>
</feature>
<feature type="transmembrane region" description="Helical" evidence="11">
    <location>
        <begin position="65"/>
        <end position="87"/>
    </location>
</feature>
<keyword evidence="4 11" id="KW-0812">Transmembrane</keyword>
<evidence type="ECO:0000256" key="9">
    <source>
        <dbReference type="ARBA" id="ARBA00023201"/>
    </source>
</evidence>
<dbReference type="GO" id="GO:1902600">
    <property type="term" value="P:proton transmembrane transport"/>
    <property type="evidence" value="ECO:0007669"/>
    <property type="project" value="InterPro"/>
</dbReference>
<evidence type="ECO:0000313" key="13">
    <source>
        <dbReference type="EMBL" id="CAG9975648.1"/>
    </source>
</evidence>
<feature type="transmembrane region" description="Helical" evidence="11">
    <location>
        <begin position="248"/>
        <end position="278"/>
    </location>
</feature>
<dbReference type="InterPro" id="IPR006153">
    <property type="entry name" value="Cation/H_exchanger_TM"/>
</dbReference>
<dbReference type="GO" id="GO:0015297">
    <property type="term" value="F:antiporter activity"/>
    <property type="evidence" value="ECO:0007669"/>
    <property type="project" value="UniProtKB-KW"/>
</dbReference>
<dbReference type="Gene3D" id="1.20.1530.20">
    <property type="match status" value="3"/>
</dbReference>
<dbReference type="OrthoDB" id="1288932at2759"/>
<dbReference type="AlphaFoldDB" id="A0A9N9U283"/>
<feature type="transmembrane region" description="Helical" evidence="11">
    <location>
        <begin position="157"/>
        <end position="177"/>
    </location>
</feature>
<evidence type="ECO:0000256" key="1">
    <source>
        <dbReference type="ARBA" id="ARBA00004141"/>
    </source>
</evidence>
<feature type="transmembrane region" description="Helical" evidence="11">
    <location>
        <begin position="94"/>
        <end position="114"/>
    </location>
</feature>
<dbReference type="InterPro" id="IPR038770">
    <property type="entry name" value="Na+/solute_symporter_sf"/>
</dbReference>
<keyword evidence="6" id="KW-0915">Sodium</keyword>
<keyword evidence="2" id="KW-0813">Transport</keyword>
<evidence type="ECO:0000256" key="2">
    <source>
        <dbReference type="ARBA" id="ARBA00022448"/>
    </source>
</evidence>
<evidence type="ECO:0000256" key="7">
    <source>
        <dbReference type="ARBA" id="ARBA00023065"/>
    </source>
</evidence>
<feature type="transmembrane region" description="Helical" evidence="11">
    <location>
        <begin position="126"/>
        <end position="145"/>
    </location>
</feature>
<keyword evidence="7" id="KW-0406">Ion transport</keyword>
<keyword evidence="5 11" id="KW-1133">Transmembrane helix</keyword>
<organism evidence="13 14">
    <name type="scientific">Clonostachys byssicola</name>
    <dbReference type="NCBI Taxonomy" id="160290"/>
    <lineage>
        <taxon>Eukaryota</taxon>
        <taxon>Fungi</taxon>
        <taxon>Dikarya</taxon>
        <taxon>Ascomycota</taxon>
        <taxon>Pezizomycotina</taxon>
        <taxon>Sordariomycetes</taxon>
        <taxon>Hypocreomycetidae</taxon>
        <taxon>Hypocreales</taxon>
        <taxon>Bionectriaceae</taxon>
        <taxon>Clonostachys</taxon>
    </lineage>
</organism>
<feature type="region of interest" description="Disordered" evidence="10">
    <location>
        <begin position="283"/>
        <end position="328"/>
    </location>
</feature>
<keyword evidence="9" id="KW-0739">Sodium transport</keyword>
<feature type="transmembrane region" description="Helical" evidence="11">
    <location>
        <begin position="479"/>
        <end position="501"/>
    </location>
</feature>
<feature type="transmembrane region" description="Helical" evidence="11">
    <location>
        <begin position="521"/>
        <end position="544"/>
    </location>
</feature>
<dbReference type="GO" id="GO:0006814">
    <property type="term" value="P:sodium ion transport"/>
    <property type="evidence" value="ECO:0007669"/>
    <property type="project" value="UniProtKB-KW"/>
</dbReference>
<comment type="subcellular location">
    <subcellularLocation>
        <location evidence="1">Membrane</location>
        <topology evidence="1">Multi-pass membrane protein</topology>
    </subcellularLocation>
</comment>
<evidence type="ECO:0000256" key="5">
    <source>
        <dbReference type="ARBA" id="ARBA00022989"/>
    </source>
</evidence>
<evidence type="ECO:0000256" key="8">
    <source>
        <dbReference type="ARBA" id="ARBA00023136"/>
    </source>
</evidence>
<feature type="region of interest" description="Disordered" evidence="10">
    <location>
        <begin position="418"/>
        <end position="476"/>
    </location>
</feature>
<name>A0A9N9U283_9HYPO</name>
<feature type="compositionally biased region" description="Polar residues" evidence="10">
    <location>
        <begin position="460"/>
        <end position="472"/>
    </location>
</feature>
<feature type="compositionally biased region" description="Polar residues" evidence="10">
    <location>
        <begin position="289"/>
        <end position="328"/>
    </location>
</feature>
<dbReference type="PANTHER" id="PTHR43562">
    <property type="entry name" value="NAPA-TYPE SODIUM/HYDROGEN ANTIPORTER"/>
    <property type="match status" value="1"/>
</dbReference>
<reference evidence="13" key="1">
    <citation type="submission" date="2021-10" db="EMBL/GenBank/DDBJ databases">
        <authorList>
            <person name="Piombo E."/>
        </authorList>
    </citation>
    <scope>NUCLEOTIDE SEQUENCE</scope>
</reference>
<evidence type="ECO:0000256" key="4">
    <source>
        <dbReference type="ARBA" id="ARBA00022692"/>
    </source>
</evidence>
<dbReference type="Pfam" id="PF00999">
    <property type="entry name" value="Na_H_Exchanger"/>
    <property type="match status" value="1"/>
</dbReference>
<evidence type="ECO:0000256" key="10">
    <source>
        <dbReference type="SAM" id="MobiDB-lite"/>
    </source>
</evidence>
<feature type="transmembrane region" description="Helical" evidence="11">
    <location>
        <begin position="35"/>
        <end position="53"/>
    </location>
</feature>
<accession>A0A9N9U283</accession>
<dbReference type="Proteomes" id="UP000754883">
    <property type="component" value="Unassembled WGS sequence"/>
</dbReference>
<keyword evidence="8 11" id="KW-0472">Membrane</keyword>
<evidence type="ECO:0000313" key="14">
    <source>
        <dbReference type="Proteomes" id="UP000754883"/>
    </source>
</evidence>
<keyword evidence="3" id="KW-0050">Antiport</keyword>
<proteinExistence type="predicted"/>
<evidence type="ECO:0000256" key="3">
    <source>
        <dbReference type="ARBA" id="ARBA00022449"/>
    </source>
</evidence>
<dbReference type="GO" id="GO:0016020">
    <property type="term" value="C:membrane"/>
    <property type="evidence" value="ECO:0007669"/>
    <property type="project" value="UniProtKB-SubCell"/>
</dbReference>
<dbReference type="PANTHER" id="PTHR43562:SF3">
    <property type="entry name" value="SODIUM ION_PROTON EXCHANGER (EUROFUNG)"/>
    <property type="match status" value="1"/>
</dbReference>